<feature type="coiled-coil region" evidence="1">
    <location>
        <begin position="445"/>
        <end position="664"/>
    </location>
</feature>
<feature type="coiled-coil region" evidence="1">
    <location>
        <begin position="693"/>
        <end position="773"/>
    </location>
</feature>
<feature type="coiled-coil region" evidence="1">
    <location>
        <begin position="1512"/>
        <end position="1546"/>
    </location>
</feature>
<dbReference type="InterPro" id="IPR051861">
    <property type="entry name" value="NET_actin-binding_domain"/>
</dbReference>
<feature type="coiled-coil region" evidence="1">
    <location>
        <begin position="975"/>
        <end position="1002"/>
    </location>
</feature>
<evidence type="ECO:0000256" key="2">
    <source>
        <dbReference type="SAM" id="MobiDB-lite"/>
    </source>
</evidence>
<feature type="coiled-coil region" evidence="1">
    <location>
        <begin position="1350"/>
        <end position="1391"/>
    </location>
</feature>
<sequence>MAEAFPNQVPFDDSPAGSSASENDPQTPEMSPMIRSIFYPDELQKDALGLSPSAFNVFKRNGAFTEEPTVTSRKTLKEPNDSFGEGKARKGLNFQDEEEKEQSTQNNGSEHISAQVLSQSEQLGKAETEILTLKETLAKFEAEKEAVLLQYQQSLEKSSALESEVSSAHKDSKGFSQRASQAEAEVQTLKEALSKLQSERDASVLQYQQCMEMISKLEDEVSHARKDAGELNERASKTEVEAKAIRQDLVTVEAEKEAAHAQYNQCLEIISNLEEKLLHAEENARMTSERADKAETKVEILRQELARLTEEKEAAALQYLQCLETIADLKHKISYAQEEAQRLTCEIDDGVVKLKGAEERCFLLEKSNQTLQSELESLVEKMGSQSEELSEKQKELGRLWSCIQEERLRFVEAETAFQTLQHLHAESQEELRSLGEELQNRTQILKEMETCNQGLEDEVQRAKEENKSLNELNLSSVVSIKNLQDEILSLRETIRKLEEEVELRVDQRNALQQEIYCLREELNELNKKHLTVMDQVESVGYDSECFGSSVKDLQVENSKLKEMCEAESSDKVLLLEKLEIMEKLLEKNVVLENSLSDLHVELEGVKEKVKTLEESCQTLLGDKSALVDEKATLISQLQSTAANLEKLSEKNNFLENSLFDANAELEVLRIKSESLEDSYMLLDMEKSGLVTERESLFSQLDVTKQRLEDLEKSFSELEHKHSDLENERECSLRKVEELQASLDAAQQEHASFSSSSEKRLASMELQIHVLEEEGQCRKKEYEEQQDKTFSAQIEIFILQKSVHDLEKKIVSLLIECQNLLEASKLSGKLISELEHENLEQQVKLKSLFGQMKNLRMGLYQVLKTLEIDADHMFENKINQDEALLRHILSKLQETQNSISRSYDENQQLLIEKSVLVTLLGQLKVDAVNVVTERDNLAGEFKIRSEQFSELQMEIQNLLGMNEKWRLKVMEGDHRIEELITETENMRGQLMDLQRANQNLQEDYFKVLGEKKSVMKEAFDLVGEKSDLEEANWVLFGEIMSQCNISLIFNNMVTEKFAELKELTEELDKLRCINNDLEEKERLMVGKLEDVQTENLNLKESLNESENEFASLKSISDQLRFEIAHGKDLLSRKENELLEAEQIFGATANEKRQLHKLVEDLKDKYDEAKLIIKDQEKQILKLSANNDDQSKEMGCVREVNQKLESDLCRLCEELRSATIREESLNSEMRKGTEEIKLWESQAAAFFAELQISSVREVLFEGRIHDLAIACESLENRSNCKDTEIVLLKERVSTLEGEKEGLEESLNSEMRKGTEEIKLWESQAAAFFSELQISSVREVLFEGRIHELTIACEGLENRSNCKDREIELLKERVSTLEGEKEGLEESLNSEMRKGTEEIKLWESHAAAFFSELQISSVREVLFEGRIHELTIACEGLENRSNCKDTEIELLKEGVSTLEGEKEGLEESLNSEMQKGTEEIKLWESQAAAFFAELQISSVREVLFEGRIHELTIACESLENRSNCKDTEIELLKERVSTLEGENRGLQAHLAAYTPAVISVKHSVSSLEKHTLFHSRLSAVENEKAKDVLLVTRPHAEIYQHMDENGITMVPDEFSDLQDLQRRVEAIEKAVVEMERLAMLEQLNANGKLEAAMREIEELKLQSHSRQENVQARKHVTPHQPEGKRVHDNGPSQGMQTREVSDARNEVLTKDIMLDQISECSSYGISRRETAEADQMLELWETTDRDGSIDPMVGKGQKGATAQPHNQIEPVKEHKPARTPSESLLEKELAVDKLEISGRLTEPRQRGNKRKILERLDSDAQKLTNLQITVEDLKRKVENTEKSRKDKGVQCDTIKGQLGEAEESITKLFDVNRKLIKTVESSSLSFDGVSALDSDESVNARRKFSDEAQRGSEKIGQLQLEVQKVQFLLLKLDDEKETQGKTRITDRKPKVLLRDYLYGGLRTNQKRKKTTFCACVRPPTNGD</sequence>
<feature type="region of interest" description="Disordered" evidence="2">
    <location>
        <begin position="1751"/>
        <end position="1780"/>
    </location>
</feature>
<feature type="coiled-coil region" evidence="1">
    <location>
        <begin position="1283"/>
        <end position="1310"/>
    </location>
</feature>
<comment type="caution">
    <text evidence="3">The sequence shown here is derived from an EMBL/GenBank/DDBJ whole genome shotgun (WGS) entry which is preliminary data.</text>
</comment>
<feature type="coiled-coil region" evidence="1">
    <location>
        <begin position="172"/>
        <end position="395"/>
    </location>
</feature>
<feature type="compositionally biased region" description="Basic and acidic residues" evidence="2">
    <location>
        <begin position="75"/>
        <end position="88"/>
    </location>
</feature>
<dbReference type="PANTHER" id="PTHR32258:SF32">
    <property type="entry name" value="PROTEIN NETWORKED 1D"/>
    <property type="match status" value="1"/>
</dbReference>
<feature type="compositionally biased region" description="Polar residues" evidence="2">
    <location>
        <begin position="16"/>
        <end position="29"/>
    </location>
</feature>
<evidence type="ECO:0000256" key="1">
    <source>
        <dbReference type="SAM" id="Coils"/>
    </source>
</evidence>
<evidence type="ECO:0000313" key="4">
    <source>
        <dbReference type="Proteomes" id="UP000811246"/>
    </source>
</evidence>
<feature type="region of interest" description="Disordered" evidence="2">
    <location>
        <begin position="63"/>
        <end position="120"/>
    </location>
</feature>
<organism evidence="3 4">
    <name type="scientific">Carya illinoinensis</name>
    <name type="common">Pecan</name>
    <dbReference type="NCBI Taxonomy" id="32201"/>
    <lineage>
        <taxon>Eukaryota</taxon>
        <taxon>Viridiplantae</taxon>
        <taxon>Streptophyta</taxon>
        <taxon>Embryophyta</taxon>
        <taxon>Tracheophyta</taxon>
        <taxon>Spermatophyta</taxon>
        <taxon>Magnoliopsida</taxon>
        <taxon>eudicotyledons</taxon>
        <taxon>Gunneridae</taxon>
        <taxon>Pentapetalae</taxon>
        <taxon>rosids</taxon>
        <taxon>fabids</taxon>
        <taxon>Fagales</taxon>
        <taxon>Juglandaceae</taxon>
        <taxon>Carya</taxon>
    </lineage>
</organism>
<gene>
    <name evidence="3" type="ORF">I3842_07G090800</name>
</gene>
<proteinExistence type="predicted"/>
<accession>A0A922EK95</accession>
<evidence type="ECO:0000313" key="3">
    <source>
        <dbReference type="EMBL" id="KAG6703571.1"/>
    </source>
</evidence>
<dbReference type="PANTHER" id="PTHR32258">
    <property type="entry name" value="PROTEIN NETWORKED 4A"/>
    <property type="match status" value="1"/>
</dbReference>
<dbReference type="EMBL" id="CM031831">
    <property type="protein sequence ID" value="KAG6703571.1"/>
    <property type="molecule type" value="Genomic_DNA"/>
</dbReference>
<feature type="coiled-coil region" evidence="1">
    <location>
        <begin position="1813"/>
        <end position="1840"/>
    </location>
</feature>
<feature type="compositionally biased region" description="Polar residues" evidence="2">
    <location>
        <begin position="103"/>
        <end position="120"/>
    </location>
</feature>
<keyword evidence="1" id="KW-0175">Coiled coil</keyword>
<feature type="coiled-coil region" evidence="1">
    <location>
        <begin position="1445"/>
        <end position="1472"/>
    </location>
</feature>
<reference evidence="3" key="1">
    <citation type="submission" date="2021-01" db="EMBL/GenBank/DDBJ databases">
        <authorList>
            <person name="Lovell J.T."/>
            <person name="Bentley N."/>
            <person name="Bhattarai G."/>
            <person name="Jenkins J.W."/>
            <person name="Sreedasyam A."/>
            <person name="Alarcon Y."/>
            <person name="Bock C."/>
            <person name="Boston L."/>
            <person name="Carlson J."/>
            <person name="Cervantes K."/>
            <person name="Clermont K."/>
            <person name="Krom N."/>
            <person name="Kubenka K."/>
            <person name="Mamidi S."/>
            <person name="Mattison C."/>
            <person name="Monteros M."/>
            <person name="Pisani C."/>
            <person name="Plott C."/>
            <person name="Rajasekar S."/>
            <person name="Rhein H.S."/>
            <person name="Rohla C."/>
            <person name="Song M."/>
            <person name="Hilaire R.S."/>
            <person name="Shu S."/>
            <person name="Wells L."/>
            <person name="Wang X."/>
            <person name="Webber J."/>
            <person name="Heerema R.J."/>
            <person name="Klein P."/>
            <person name="Conner P."/>
            <person name="Grauke L."/>
            <person name="Grimwood J."/>
            <person name="Schmutz J."/>
            <person name="Randall J.J."/>
        </authorList>
    </citation>
    <scope>NUCLEOTIDE SEQUENCE</scope>
    <source>
        <tissue evidence="3">Leaf</tissue>
    </source>
</reference>
<feature type="region of interest" description="Disordered" evidence="2">
    <location>
        <begin position="1"/>
        <end position="35"/>
    </location>
</feature>
<protein>
    <submittedName>
        <fullName evidence="3">Uncharacterized protein</fullName>
    </submittedName>
</protein>
<feature type="coiled-coil region" evidence="1">
    <location>
        <begin position="1052"/>
        <end position="1107"/>
    </location>
</feature>
<name>A0A922EK95_CARIL</name>
<feature type="coiled-coil region" evidence="1">
    <location>
        <begin position="1150"/>
        <end position="1191"/>
    </location>
</feature>
<dbReference type="GO" id="GO:0051015">
    <property type="term" value="F:actin filament binding"/>
    <property type="evidence" value="ECO:0007669"/>
    <property type="project" value="TreeGrafter"/>
</dbReference>
<dbReference type="GO" id="GO:0005886">
    <property type="term" value="C:plasma membrane"/>
    <property type="evidence" value="ECO:0007669"/>
    <property type="project" value="TreeGrafter"/>
</dbReference>
<feature type="region of interest" description="Disordered" evidence="2">
    <location>
        <begin position="1661"/>
        <end position="1697"/>
    </location>
</feature>
<dbReference type="Proteomes" id="UP000811246">
    <property type="component" value="Chromosome 7"/>
</dbReference>